<comment type="cofactor">
    <cofactor evidence="5">
        <name>Mg(2+)</name>
        <dbReference type="ChEBI" id="CHEBI:18420"/>
    </cofactor>
</comment>
<dbReference type="Proteomes" id="UP000295122">
    <property type="component" value="Unassembled WGS sequence"/>
</dbReference>
<feature type="domain" description="PIN" evidence="6">
    <location>
        <begin position="1"/>
        <end position="123"/>
    </location>
</feature>
<evidence type="ECO:0000313" key="8">
    <source>
        <dbReference type="Proteomes" id="UP000295122"/>
    </source>
</evidence>
<dbReference type="OrthoDB" id="32625at2"/>
<dbReference type="HAMAP" id="MF_00265">
    <property type="entry name" value="VapC_Nob1"/>
    <property type="match status" value="1"/>
</dbReference>
<dbReference type="SUPFAM" id="SSF88723">
    <property type="entry name" value="PIN domain-like"/>
    <property type="match status" value="1"/>
</dbReference>
<dbReference type="GO" id="GO:0016787">
    <property type="term" value="F:hydrolase activity"/>
    <property type="evidence" value="ECO:0007669"/>
    <property type="project" value="UniProtKB-KW"/>
</dbReference>
<evidence type="ECO:0000313" key="7">
    <source>
        <dbReference type="EMBL" id="TDR93881.1"/>
    </source>
</evidence>
<comment type="caution">
    <text evidence="7">The sequence shown here is derived from an EMBL/GenBank/DDBJ whole genome shotgun (WGS) entry which is preliminary data.</text>
</comment>
<dbReference type="Pfam" id="PF01850">
    <property type="entry name" value="PIN"/>
    <property type="match status" value="1"/>
</dbReference>
<dbReference type="EMBL" id="SNZR01000011">
    <property type="protein sequence ID" value="TDR93881.1"/>
    <property type="molecule type" value="Genomic_DNA"/>
</dbReference>
<dbReference type="GO" id="GO:0004540">
    <property type="term" value="F:RNA nuclease activity"/>
    <property type="evidence" value="ECO:0007669"/>
    <property type="project" value="InterPro"/>
</dbReference>
<keyword evidence="4 5" id="KW-0378">Hydrolase</keyword>
<dbReference type="InterPro" id="IPR022907">
    <property type="entry name" value="VapC_family"/>
</dbReference>
<reference evidence="7 8" key="1">
    <citation type="submission" date="2019-03" db="EMBL/GenBank/DDBJ databases">
        <title>Genomic Encyclopedia of Type Strains, Phase IV (KMG-IV): sequencing the most valuable type-strain genomes for metagenomic binning, comparative biology and taxonomic classification.</title>
        <authorList>
            <person name="Goeker M."/>
        </authorList>
    </citation>
    <scope>NUCLEOTIDE SEQUENCE [LARGE SCALE GENOMIC DNA]</scope>
    <source>
        <strain evidence="7 8">DSM 25903</strain>
    </source>
</reference>
<keyword evidence="5" id="KW-0800">Toxin</keyword>
<dbReference type="GO" id="GO:0000287">
    <property type="term" value="F:magnesium ion binding"/>
    <property type="evidence" value="ECO:0007669"/>
    <property type="project" value="UniProtKB-UniRule"/>
</dbReference>
<dbReference type="EC" id="3.1.-.-" evidence="5"/>
<feature type="binding site" evidence="5">
    <location>
        <position position="4"/>
    </location>
    <ligand>
        <name>Mg(2+)</name>
        <dbReference type="ChEBI" id="CHEBI:18420"/>
    </ligand>
</feature>
<evidence type="ECO:0000256" key="4">
    <source>
        <dbReference type="ARBA" id="ARBA00022801"/>
    </source>
</evidence>
<dbReference type="Gene3D" id="3.40.50.1010">
    <property type="entry name" value="5'-nuclease"/>
    <property type="match status" value="1"/>
</dbReference>
<dbReference type="InterPro" id="IPR029060">
    <property type="entry name" value="PIN-like_dom_sf"/>
</dbReference>
<gene>
    <name evidence="5" type="primary">vapC</name>
    <name evidence="7" type="ORF">EV668_1150</name>
</gene>
<evidence type="ECO:0000256" key="5">
    <source>
        <dbReference type="HAMAP-Rule" id="MF_00265"/>
    </source>
</evidence>
<feature type="binding site" evidence="5">
    <location>
        <position position="99"/>
    </location>
    <ligand>
        <name>Mg(2+)</name>
        <dbReference type="ChEBI" id="CHEBI:18420"/>
    </ligand>
</feature>
<accession>A0A4R7C6K2</accession>
<keyword evidence="2 5" id="KW-0540">Nuclease</keyword>
<comment type="function">
    <text evidence="5">Toxic component of a toxin-antitoxin (TA) system. An RNase.</text>
</comment>
<keyword evidence="1 5" id="KW-1277">Toxin-antitoxin system</keyword>
<organism evidence="7 8">
    <name type="scientific">Enterovirga rhinocerotis</name>
    <dbReference type="NCBI Taxonomy" id="1339210"/>
    <lineage>
        <taxon>Bacteria</taxon>
        <taxon>Pseudomonadati</taxon>
        <taxon>Pseudomonadota</taxon>
        <taxon>Alphaproteobacteria</taxon>
        <taxon>Hyphomicrobiales</taxon>
        <taxon>Methylobacteriaceae</taxon>
        <taxon>Enterovirga</taxon>
    </lineage>
</organism>
<keyword evidence="8" id="KW-1185">Reference proteome</keyword>
<evidence type="ECO:0000259" key="6">
    <source>
        <dbReference type="Pfam" id="PF01850"/>
    </source>
</evidence>
<dbReference type="InterPro" id="IPR002716">
    <property type="entry name" value="PIN_dom"/>
</dbReference>
<evidence type="ECO:0000256" key="3">
    <source>
        <dbReference type="ARBA" id="ARBA00022723"/>
    </source>
</evidence>
<evidence type="ECO:0000256" key="2">
    <source>
        <dbReference type="ARBA" id="ARBA00022722"/>
    </source>
</evidence>
<sequence length="136" mass="14639">MVVDTSALAAILFNEPERAFFTDLILQMPGVATSTGVVLETDVLLRRRFPGYEGKALDELLVVLGIEVVPFDETQTALARAALASYGQGRHPAALTFGDCLVMGLARQRAAPLLFKGDGFALTDIEPAWLPEDHPA</sequence>
<proteinExistence type="inferred from homology"/>
<evidence type="ECO:0000256" key="1">
    <source>
        <dbReference type="ARBA" id="ARBA00022649"/>
    </source>
</evidence>
<protein>
    <recommendedName>
        <fullName evidence="5">Ribonuclease VapC</fullName>
        <shortName evidence="5">RNase VapC</shortName>
        <ecNumber evidence="5">3.1.-.-</ecNumber>
    </recommendedName>
    <alternativeName>
        <fullName evidence="5">Toxin VapC</fullName>
    </alternativeName>
</protein>
<name>A0A4R7C6K2_9HYPH</name>
<dbReference type="CDD" id="cd09871">
    <property type="entry name" value="PIN_MtVapC28-VapC30-like"/>
    <property type="match status" value="1"/>
</dbReference>
<dbReference type="GO" id="GO:0090729">
    <property type="term" value="F:toxin activity"/>
    <property type="evidence" value="ECO:0007669"/>
    <property type="project" value="UniProtKB-KW"/>
</dbReference>
<dbReference type="AlphaFoldDB" id="A0A4R7C6K2"/>
<comment type="similarity">
    <text evidence="5">Belongs to the PINc/VapC protein family.</text>
</comment>
<dbReference type="RefSeq" id="WP_133768841.1">
    <property type="nucleotide sequence ID" value="NZ_SNZR01000011.1"/>
</dbReference>
<keyword evidence="3 5" id="KW-0479">Metal-binding</keyword>
<keyword evidence="5" id="KW-0460">Magnesium</keyword>